<evidence type="ECO:0000313" key="1">
    <source>
        <dbReference type="EMBL" id="BAF88158.1"/>
    </source>
</evidence>
<gene>
    <name evidence="1" type="ordered locus">AZC_2160</name>
</gene>
<dbReference type="HOGENOM" id="CLU_445274_0_0_5"/>
<accession>A8I7T6</accession>
<reference evidence="1 2" key="4">
    <citation type="journal article" date="2009" name="Appl. Environ. Microbiol.">
        <title>Comparative genome-wide transcriptional profiling of Azorhizobium caulinodans ORS571 grown under free-living and symbiotic conditions.</title>
        <authorList>
            <person name="Tsukada S."/>
            <person name="Aono T."/>
            <person name="Akiba N."/>
            <person name="Lee KB."/>
            <person name="Liu CT."/>
            <person name="Toyazaki H."/>
            <person name="Oyaizu H."/>
        </authorList>
    </citation>
    <scope>NUCLEOTIDE SEQUENCE [LARGE SCALE GENOMIC DNA]</scope>
    <source>
        <strain evidence="2">ATCC 43989 / DSM 5975 / JCM 20966 / LMG 6465 / NBRC 14845 / NCIMB 13405 / ORS 571</strain>
    </source>
</reference>
<dbReference type="eggNOG" id="ENOG5033I84">
    <property type="taxonomic scope" value="Bacteria"/>
</dbReference>
<dbReference type="Proteomes" id="UP000000270">
    <property type="component" value="Chromosome"/>
</dbReference>
<reference evidence="1 2" key="3">
    <citation type="journal article" date="2008" name="BMC Genomics">
        <title>The genome of the versatile nitrogen fixer Azorhizobium caulinodans ORS571.</title>
        <authorList>
            <person name="Lee KB."/>
            <person name="Backer P.D."/>
            <person name="Aono T."/>
            <person name="Liu CT."/>
            <person name="Suzuki S."/>
            <person name="Suzuki T."/>
            <person name="Kaneko T."/>
            <person name="Yamada M."/>
            <person name="Tabata S."/>
            <person name="Kupfer D.M."/>
            <person name="Najar F.Z."/>
            <person name="Wiley G.B."/>
            <person name="Roe B."/>
            <person name="Binnewies T.T."/>
            <person name="Ussery D.W."/>
            <person name="D'Haeze W."/>
            <person name="Herder J.D."/>
            <person name="Gevers D."/>
            <person name="Vereecke D."/>
            <person name="Holsters M."/>
            <person name="Oyaizu H."/>
        </authorList>
    </citation>
    <scope>NUCLEOTIDE SEQUENCE [LARGE SCALE GENOMIC DNA]</scope>
    <source>
        <strain evidence="2">ATCC 43989 / DSM 5975 / JCM 20966 / LMG 6465 / NBRC 14845 / NCIMB 13405 / ORS 571</strain>
    </source>
</reference>
<evidence type="ECO:0000313" key="2">
    <source>
        <dbReference type="Proteomes" id="UP000000270"/>
    </source>
</evidence>
<reference evidence="1 2" key="1">
    <citation type="journal article" date="2007" name="Appl. Environ. Microbiol.">
        <title>Rhizobial factors required for stem nodule maturation and maintenance in Sesbania rostrata-Azorhizobium caulinodans ORS571 symbiosis.</title>
        <authorList>
            <person name="Suzuki S."/>
            <person name="Aono T."/>
            <person name="Lee KB."/>
            <person name="Suzuki T."/>
            <person name="Liu CT."/>
            <person name="Miwa H."/>
            <person name="Wakao S."/>
            <person name="Iki T."/>
            <person name="Oyaizu H."/>
        </authorList>
    </citation>
    <scope>NUCLEOTIDE SEQUENCE [LARGE SCALE GENOMIC DNA]</scope>
    <source>
        <strain evidence="2">ATCC 43989 / DSM 5975 / JCM 20966 / LMG 6465 / NBRC 14845 / NCIMB 13405 / ORS 571</strain>
    </source>
</reference>
<dbReference type="RefSeq" id="WP_012170687.1">
    <property type="nucleotide sequence ID" value="NC_009937.1"/>
</dbReference>
<proteinExistence type="predicted"/>
<reference evidence="1 2" key="5">
    <citation type="journal article" date="2010" name="Appl. Environ. Microbiol.">
        <title>phrR-like gene praR of Azorhizobium caulinodans ORS571 is essential for symbiosis with Sesbania rostrata and is involved in expression of reb genes.</title>
        <authorList>
            <person name="Akiba N."/>
            <person name="Aono T."/>
            <person name="Toyazaki H."/>
            <person name="Sato S."/>
            <person name="Oyaizu H."/>
        </authorList>
    </citation>
    <scope>NUCLEOTIDE SEQUENCE [LARGE SCALE GENOMIC DNA]</scope>
    <source>
        <strain evidence="2">ATCC 43989 / DSM 5975 / JCM 20966 / LMG 6465 / NBRC 14845 / NCIMB 13405 / ORS 571</strain>
    </source>
</reference>
<reference evidence="2" key="2">
    <citation type="submission" date="2007-04" db="EMBL/GenBank/DDBJ databases">
        <title>Complete genome sequence of the nitrogen-fixing bacterium Azorhizobium caulinodans ORS571.</title>
        <authorList>
            <person name="Lee K.B."/>
            <person name="Backer P.D."/>
            <person name="Aono T."/>
            <person name="Liu C.T."/>
            <person name="Suzuki S."/>
            <person name="Suzuki T."/>
            <person name="Kaneko T."/>
            <person name="Yamada M."/>
            <person name="Tabata S."/>
            <person name="Kupfer D.M."/>
            <person name="Najar F.Z."/>
            <person name="Wiley G.B."/>
            <person name="Roe B."/>
            <person name="Binnewies T."/>
            <person name="Ussery D."/>
            <person name="Vereecke D."/>
            <person name="Gevers D."/>
            <person name="Holsters M."/>
            <person name="Oyaizu H."/>
        </authorList>
    </citation>
    <scope>NUCLEOTIDE SEQUENCE [LARGE SCALE GENOMIC DNA]</scope>
    <source>
        <strain evidence="2">ATCC 43989 / DSM 5975 / JCM 20966 / LMG 6465 / NBRC 14845 / NCIMB 13405 / ORS 571</strain>
    </source>
</reference>
<dbReference type="STRING" id="438753.AZC_2160"/>
<sequence length="613" mass="63080">MPSSLPSPDSDYAAPHDMRLNKAAWDAALVSVGLRLRALEAVRASFEALIDLGTGQALQVIQANVAPELQAMRTALAALQAAMAEAEDQVHAIITGSIPASAIVAPTLPPGTADGQLATTAHVAQTVAAFTGAGNRLPNAAGAAGMMGVSVAGPSSMLSGAAGAAGQHTVWLPAGVQGWFLIQQDEADAYCWFDFHDGSGNAFPVQGGEAYQFSVYTGNHRARVVYAELLWFDAAGTLLGTSNCLGGTSVADAPVLAFSGSNGGTSPEAVSGPRFSDARRLWLIARAPAAAVRAMPRLVKGPTKAGGGTSAMFAYRPYFGEAAPGQLLPSAWSYGPATTEIRAAVEALASTASVAAAIRAAVDGLVDAAPGALDTLKELSAALGNDPNFSASVSAALGARLRIDTAQGLSEAARAIGRDNLGAQAALGYVPANRTGDTFTGNIAIGAAIHQTDGNIYMPWAGGRWLHEMVPYFVETWMSDSQGALRAIYSPGSATILRGAGGADRPALSVQRGGDGAALFQVEGNGDLYAGFYGATLSAVFNRAKNIRLASVRWWDIRVNAGHTEHVASAGEVMVGLTSYYGPDANGRTIAGFFYASLQQQDAYGNWYAVSTV</sequence>
<name>A8I7T6_AZOC5</name>
<protein>
    <submittedName>
        <fullName evidence="1">Putative prophage MuMc02 head decoration protein</fullName>
    </submittedName>
</protein>
<dbReference type="KEGG" id="azc:AZC_2160"/>
<dbReference type="EMBL" id="AP009384">
    <property type="protein sequence ID" value="BAF88158.1"/>
    <property type="molecule type" value="Genomic_DNA"/>
</dbReference>
<dbReference type="AlphaFoldDB" id="A8I7T6"/>
<reference evidence="1 2" key="6">
    <citation type="journal article" date="2011" name="Appl. Environ. Microbiol.">
        <title>Involvement of the azorhizobial chromosome partition gene (parA) in the onset of bacteroid differentiation during Sesbania rostrata stem nodule development.</title>
        <authorList>
            <person name="Liu CT."/>
            <person name="Lee KB."/>
            <person name="Wang YS."/>
            <person name="Peng MH."/>
            <person name="Lee KT."/>
            <person name="Suzuki S."/>
            <person name="Suzuki T."/>
            <person name="Oyaizu H."/>
        </authorList>
    </citation>
    <scope>NUCLEOTIDE SEQUENCE [LARGE SCALE GENOMIC DNA]</scope>
    <source>
        <strain evidence="2">ATCC 43989 / DSM 5975 / JCM 20966 / LMG 6465 / NBRC 14845 / NCIMB 13405 / ORS 571</strain>
    </source>
</reference>
<keyword evidence="2" id="KW-1185">Reference proteome</keyword>
<organism evidence="1 2">
    <name type="scientific">Azorhizobium caulinodans (strain ATCC 43989 / DSM 5975 / JCM 20966 / LMG 6465 / NBRC 14845 / NCIMB 13405 / ORS 571)</name>
    <dbReference type="NCBI Taxonomy" id="438753"/>
    <lineage>
        <taxon>Bacteria</taxon>
        <taxon>Pseudomonadati</taxon>
        <taxon>Pseudomonadota</taxon>
        <taxon>Alphaproteobacteria</taxon>
        <taxon>Hyphomicrobiales</taxon>
        <taxon>Xanthobacteraceae</taxon>
        <taxon>Azorhizobium</taxon>
    </lineage>
</organism>